<evidence type="ECO:0000256" key="1">
    <source>
        <dbReference type="SAM" id="MobiDB-lite"/>
    </source>
</evidence>
<dbReference type="InterPro" id="IPR039609">
    <property type="entry name" value="VQ_15/22"/>
</dbReference>
<dbReference type="PANTHER" id="PTHR33179:SF29">
    <property type="entry name" value="OS06G0666400 PROTEIN"/>
    <property type="match status" value="1"/>
</dbReference>
<keyword evidence="4" id="KW-1185">Reference proteome</keyword>
<feature type="domain" description="VQ" evidence="2">
    <location>
        <begin position="66"/>
        <end position="87"/>
    </location>
</feature>
<accession>A0A328DS93</accession>
<gene>
    <name evidence="3" type="ORF">DM860_011246</name>
</gene>
<dbReference type="Proteomes" id="UP000249390">
    <property type="component" value="Unassembled WGS sequence"/>
</dbReference>
<dbReference type="EMBL" id="NQVE01000114">
    <property type="protein sequence ID" value="RAL47508.1"/>
    <property type="molecule type" value="Genomic_DNA"/>
</dbReference>
<comment type="caution">
    <text evidence="3">The sequence shown here is derived from an EMBL/GenBank/DDBJ whole genome shotgun (WGS) entry which is preliminary data.</text>
</comment>
<reference evidence="3 4" key="1">
    <citation type="submission" date="2018-06" db="EMBL/GenBank/DDBJ databases">
        <title>The Genome of Cuscuta australis (Dodder) Provides Insight into the Evolution of Plant Parasitism.</title>
        <authorList>
            <person name="Liu H."/>
        </authorList>
    </citation>
    <scope>NUCLEOTIDE SEQUENCE [LARGE SCALE GENOMIC DNA]</scope>
    <source>
        <strain evidence="4">cv. Yunnan</strain>
        <tissue evidence="3">Vines</tissue>
    </source>
</reference>
<dbReference type="Pfam" id="PF05678">
    <property type="entry name" value="VQ"/>
    <property type="match status" value="1"/>
</dbReference>
<name>A0A328DS93_9ASTE</name>
<feature type="compositionally biased region" description="Polar residues" evidence="1">
    <location>
        <begin position="181"/>
        <end position="198"/>
    </location>
</feature>
<sequence>MTDSKETPDWVQFYQRNVQPQSTVFGTAASPAASSPPPSSHGQLGISPEGRVAKPARRRPRASRRTPTTVFNTDASNFRAMVQQFTGGGLALLPPPSPFSISAAAGLGFRFGPQLQLENLAFPTRSSSSPASNNYSMMFEQHQPPPCASLMTSANYGGGGHEQHFLGRASFPPPPPPNHHGGSSSGDDQNRSETNYML</sequence>
<dbReference type="AlphaFoldDB" id="A0A328DS93"/>
<feature type="compositionally biased region" description="Basic residues" evidence="1">
    <location>
        <begin position="54"/>
        <end position="64"/>
    </location>
</feature>
<dbReference type="PANTHER" id="PTHR33179">
    <property type="entry name" value="VQ MOTIF-CONTAINING PROTEIN"/>
    <property type="match status" value="1"/>
</dbReference>
<evidence type="ECO:0000313" key="3">
    <source>
        <dbReference type="EMBL" id="RAL47508.1"/>
    </source>
</evidence>
<proteinExistence type="predicted"/>
<protein>
    <recommendedName>
        <fullName evidence="2">VQ domain-containing protein</fullName>
    </recommendedName>
</protein>
<feature type="region of interest" description="Disordered" evidence="1">
    <location>
        <begin position="149"/>
        <end position="198"/>
    </location>
</feature>
<feature type="region of interest" description="Disordered" evidence="1">
    <location>
        <begin position="22"/>
        <end position="69"/>
    </location>
</feature>
<evidence type="ECO:0000313" key="4">
    <source>
        <dbReference type="Proteomes" id="UP000249390"/>
    </source>
</evidence>
<evidence type="ECO:0000259" key="2">
    <source>
        <dbReference type="Pfam" id="PF05678"/>
    </source>
</evidence>
<organism evidence="3 4">
    <name type="scientific">Cuscuta australis</name>
    <dbReference type="NCBI Taxonomy" id="267555"/>
    <lineage>
        <taxon>Eukaryota</taxon>
        <taxon>Viridiplantae</taxon>
        <taxon>Streptophyta</taxon>
        <taxon>Embryophyta</taxon>
        <taxon>Tracheophyta</taxon>
        <taxon>Spermatophyta</taxon>
        <taxon>Magnoliopsida</taxon>
        <taxon>eudicotyledons</taxon>
        <taxon>Gunneridae</taxon>
        <taxon>Pentapetalae</taxon>
        <taxon>asterids</taxon>
        <taxon>lamiids</taxon>
        <taxon>Solanales</taxon>
        <taxon>Convolvulaceae</taxon>
        <taxon>Cuscuteae</taxon>
        <taxon>Cuscuta</taxon>
        <taxon>Cuscuta subgen. Grammica</taxon>
        <taxon>Cuscuta sect. Cleistogrammica</taxon>
    </lineage>
</organism>
<dbReference type="InterPro" id="IPR008889">
    <property type="entry name" value="VQ"/>
</dbReference>